<protein>
    <recommendedName>
        <fullName evidence="4">Secreted protein</fullName>
    </recommendedName>
</protein>
<evidence type="ECO:0000313" key="3">
    <source>
        <dbReference type="Proteomes" id="UP001164929"/>
    </source>
</evidence>
<accession>A0AAD6R0P4</accession>
<evidence type="ECO:0000256" key="1">
    <source>
        <dbReference type="SAM" id="SignalP"/>
    </source>
</evidence>
<sequence length="69" mass="7447">MLSIGFLQGTLLLVSGYSPISCDKLLCRQACLVDPSSHLKSRQALCKYNKIRLLRGRSMDGSATTGVSS</sequence>
<evidence type="ECO:0008006" key="4">
    <source>
        <dbReference type="Google" id="ProtNLM"/>
    </source>
</evidence>
<evidence type="ECO:0000313" key="2">
    <source>
        <dbReference type="EMBL" id="KAJ7000195.1"/>
    </source>
</evidence>
<comment type="caution">
    <text evidence="2">The sequence shown here is derived from an EMBL/GenBank/DDBJ whole genome shotgun (WGS) entry which is preliminary data.</text>
</comment>
<feature type="signal peptide" evidence="1">
    <location>
        <begin position="1"/>
        <end position="16"/>
    </location>
</feature>
<name>A0AAD6R0P4_9ROSI</name>
<dbReference type="Proteomes" id="UP001164929">
    <property type="component" value="Chromosome 4"/>
</dbReference>
<keyword evidence="3" id="KW-1185">Reference proteome</keyword>
<dbReference type="AlphaFoldDB" id="A0AAD6R0P4"/>
<proteinExistence type="predicted"/>
<gene>
    <name evidence="2" type="ORF">NC653_010847</name>
</gene>
<organism evidence="2 3">
    <name type="scientific">Populus alba x Populus x berolinensis</name>
    <dbReference type="NCBI Taxonomy" id="444605"/>
    <lineage>
        <taxon>Eukaryota</taxon>
        <taxon>Viridiplantae</taxon>
        <taxon>Streptophyta</taxon>
        <taxon>Embryophyta</taxon>
        <taxon>Tracheophyta</taxon>
        <taxon>Spermatophyta</taxon>
        <taxon>Magnoliopsida</taxon>
        <taxon>eudicotyledons</taxon>
        <taxon>Gunneridae</taxon>
        <taxon>Pentapetalae</taxon>
        <taxon>rosids</taxon>
        <taxon>fabids</taxon>
        <taxon>Malpighiales</taxon>
        <taxon>Salicaceae</taxon>
        <taxon>Saliceae</taxon>
        <taxon>Populus</taxon>
    </lineage>
</organism>
<reference evidence="2 3" key="1">
    <citation type="journal article" date="2023" name="Mol. Ecol. Resour.">
        <title>Chromosome-level genome assembly of a triploid poplar Populus alba 'Berolinensis'.</title>
        <authorList>
            <person name="Chen S."/>
            <person name="Yu Y."/>
            <person name="Wang X."/>
            <person name="Wang S."/>
            <person name="Zhang T."/>
            <person name="Zhou Y."/>
            <person name="He R."/>
            <person name="Meng N."/>
            <person name="Wang Y."/>
            <person name="Liu W."/>
            <person name="Liu Z."/>
            <person name="Liu J."/>
            <person name="Guo Q."/>
            <person name="Huang H."/>
            <person name="Sederoff R.R."/>
            <person name="Wang G."/>
            <person name="Qu G."/>
            <person name="Chen S."/>
        </authorList>
    </citation>
    <scope>NUCLEOTIDE SEQUENCE [LARGE SCALE GENOMIC DNA]</scope>
    <source>
        <strain evidence="2">SC-2020</strain>
    </source>
</reference>
<keyword evidence="1" id="KW-0732">Signal</keyword>
<dbReference type="EMBL" id="JAQIZT010000004">
    <property type="protein sequence ID" value="KAJ7000195.1"/>
    <property type="molecule type" value="Genomic_DNA"/>
</dbReference>
<feature type="chain" id="PRO_5042176699" description="Secreted protein" evidence="1">
    <location>
        <begin position="17"/>
        <end position="69"/>
    </location>
</feature>